<comment type="subcellular location">
    <subcellularLocation>
        <location evidence="1">Cell membrane</location>
        <topology evidence="1">Multi-pass membrane protein</topology>
    </subcellularLocation>
</comment>
<dbReference type="SUPFAM" id="SSF103473">
    <property type="entry name" value="MFS general substrate transporter"/>
    <property type="match status" value="1"/>
</dbReference>
<evidence type="ECO:0000256" key="3">
    <source>
        <dbReference type="ARBA" id="ARBA00022448"/>
    </source>
</evidence>
<dbReference type="InterPro" id="IPR011701">
    <property type="entry name" value="MFS"/>
</dbReference>
<feature type="transmembrane region" description="Helical" evidence="8">
    <location>
        <begin position="367"/>
        <end position="389"/>
    </location>
</feature>
<feature type="transmembrane region" description="Helical" evidence="8">
    <location>
        <begin position="231"/>
        <end position="252"/>
    </location>
</feature>
<feature type="transmembrane region" description="Helical" evidence="8">
    <location>
        <begin position="148"/>
        <end position="168"/>
    </location>
</feature>
<feature type="transmembrane region" description="Helical" evidence="8">
    <location>
        <begin position="55"/>
        <end position="74"/>
    </location>
</feature>
<dbReference type="InterPro" id="IPR001958">
    <property type="entry name" value="Tet-R_TetA/multi-R_MdtG-like"/>
</dbReference>
<feature type="transmembrane region" description="Helical" evidence="8">
    <location>
        <begin position="335"/>
        <end position="355"/>
    </location>
</feature>
<dbReference type="Gene3D" id="1.20.1250.20">
    <property type="entry name" value="MFS general substrate transporter like domains"/>
    <property type="match status" value="1"/>
</dbReference>
<feature type="transmembrane region" description="Helical" evidence="8">
    <location>
        <begin position="86"/>
        <end position="112"/>
    </location>
</feature>
<dbReference type="RefSeq" id="WP_254572077.1">
    <property type="nucleotide sequence ID" value="NZ_CP098502.1"/>
</dbReference>
<feature type="domain" description="Major facilitator superfamily (MFS) profile" evidence="9">
    <location>
        <begin position="20"/>
        <end position="465"/>
    </location>
</feature>
<dbReference type="InterPro" id="IPR036259">
    <property type="entry name" value="MFS_trans_sf"/>
</dbReference>
<comment type="similarity">
    <text evidence="2">Belongs to the major facilitator superfamily. EmrB family.</text>
</comment>
<dbReference type="CDD" id="cd17321">
    <property type="entry name" value="MFS_MMR_MDR_like"/>
    <property type="match status" value="1"/>
</dbReference>
<evidence type="ECO:0000256" key="6">
    <source>
        <dbReference type="ARBA" id="ARBA00022989"/>
    </source>
</evidence>
<dbReference type="Gene3D" id="1.20.1720.10">
    <property type="entry name" value="Multidrug resistance protein D"/>
    <property type="match status" value="1"/>
</dbReference>
<sequence>MAVTTAPPQPPGAHARPRLVLAICCLSLLIVGMDTTIVNVALPAIQGDLHASVPALQWAIAAYTVVLASLLMLSGSTADRLGRRRIFRVGLVLFTVASLACSLAPGIGWLIAFRALQGVGASMLNPVAMSIIRNTFEDPRERAQAIGVWGAVFGVSLALGPVLGGVLVPLSWRAVFLVNLPIGLAAIVLTTRFVPESRAPRARRPDPVGQGLAIVLLASLTSAIIEGPELGWGSAGIVGLGALAALALAAFVSYELRRTEPLVELRFFASRPFAAATVIAVAGFAAFAGFLFVNTLYLQEVRGLSPASAGLCTLPMAAMTILVSPLSGRVVGTRGVRLPLVAGGLGLAVGSLMLTSLTADTSLVRLLAAYCVFGAGFGAINPPITVTAVSGMPPAQAGVAAAVATTSRMVGQTLGVAIVGAVATAGVTRSLHADLATSSHPAWWLGAGLALAIVALGVAASTAAARASAVRTATRLGGGPEALR</sequence>
<keyword evidence="3" id="KW-0813">Transport</keyword>
<evidence type="ECO:0000256" key="1">
    <source>
        <dbReference type="ARBA" id="ARBA00004651"/>
    </source>
</evidence>
<keyword evidence="7 8" id="KW-0472">Membrane</keyword>
<feature type="transmembrane region" description="Helical" evidence="8">
    <location>
        <begin position="19"/>
        <end position="43"/>
    </location>
</feature>
<dbReference type="NCBIfam" id="TIGR00711">
    <property type="entry name" value="efflux_EmrB"/>
    <property type="match status" value="1"/>
</dbReference>
<feature type="transmembrane region" description="Helical" evidence="8">
    <location>
        <begin position="303"/>
        <end position="323"/>
    </location>
</feature>
<dbReference type="Proteomes" id="UP001056035">
    <property type="component" value="Chromosome"/>
</dbReference>
<evidence type="ECO:0000256" key="5">
    <source>
        <dbReference type="ARBA" id="ARBA00022692"/>
    </source>
</evidence>
<reference evidence="10 11" key="1">
    <citation type="submission" date="2022-06" db="EMBL/GenBank/DDBJ databases">
        <title>Paraconexibacter antarcticus.</title>
        <authorList>
            <person name="Kim C.S."/>
        </authorList>
    </citation>
    <scope>NUCLEOTIDE SEQUENCE [LARGE SCALE GENOMIC DNA]</scope>
    <source>
        <strain evidence="10 11">02-257</strain>
    </source>
</reference>
<evidence type="ECO:0000256" key="7">
    <source>
        <dbReference type="ARBA" id="ARBA00023136"/>
    </source>
</evidence>
<name>A0ABY5DUN9_9ACTN</name>
<dbReference type="Pfam" id="PF07690">
    <property type="entry name" value="MFS_1"/>
    <property type="match status" value="1"/>
</dbReference>
<feature type="transmembrane region" description="Helical" evidence="8">
    <location>
        <begin position="443"/>
        <end position="465"/>
    </location>
</feature>
<accession>A0ABY5DUN9</accession>
<evidence type="ECO:0000313" key="11">
    <source>
        <dbReference type="Proteomes" id="UP001056035"/>
    </source>
</evidence>
<feature type="transmembrane region" description="Helical" evidence="8">
    <location>
        <begin position="174"/>
        <end position="195"/>
    </location>
</feature>
<keyword evidence="6 8" id="KW-1133">Transmembrane helix</keyword>
<keyword evidence="11" id="KW-1185">Reference proteome</keyword>
<evidence type="ECO:0000256" key="8">
    <source>
        <dbReference type="SAM" id="Phobius"/>
    </source>
</evidence>
<dbReference type="PANTHER" id="PTHR42718:SF9">
    <property type="entry name" value="MAJOR FACILITATOR SUPERFAMILY MULTIDRUG TRANSPORTER MFSC"/>
    <property type="match status" value="1"/>
</dbReference>
<evidence type="ECO:0000256" key="2">
    <source>
        <dbReference type="ARBA" id="ARBA00008537"/>
    </source>
</evidence>
<dbReference type="InterPro" id="IPR004638">
    <property type="entry name" value="EmrB-like"/>
</dbReference>
<dbReference type="EMBL" id="CP098502">
    <property type="protein sequence ID" value="UTI65396.1"/>
    <property type="molecule type" value="Genomic_DNA"/>
</dbReference>
<dbReference type="PRINTS" id="PR01035">
    <property type="entry name" value="TCRTETA"/>
</dbReference>
<proteinExistence type="inferred from homology"/>
<organism evidence="10 11">
    <name type="scientific">Paraconexibacter antarcticus</name>
    <dbReference type="NCBI Taxonomy" id="2949664"/>
    <lineage>
        <taxon>Bacteria</taxon>
        <taxon>Bacillati</taxon>
        <taxon>Actinomycetota</taxon>
        <taxon>Thermoleophilia</taxon>
        <taxon>Solirubrobacterales</taxon>
        <taxon>Paraconexibacteraceae</taxon>
        <taxon>Paraconexibacter</taxon>
    </lineage>
</organism>
<dbReference type="PROSITE" id="PS50850">
    <property type="entry name" value="MFS"/>
    <property type="match status" value="1"/>
</dbReference>
<feature type="transmembrane region" description="Helical" evidence="8">
    <location>
        <begin position="410"/>
        <end position="431"/>
    </location>
</feature>
<gene>
    <name evidence="10" type="ORF">NBH00_04085</name>
</gene>
<dbReference type="PANTHER" id="PTHR42718">
    <property type="entry name" value="MAJOR FACILITATOR SUPERFAMILY MULTIDRUG TRANSPORTER MFSC"/>
    <property type="match status" value="1"/>
</dbReference>
<evidence type="ECO:0000259" key="9">
    <source>
        <dbReference type="PROSITE" id="PS50850"/>
    </source>
</evidence>
<protein>
    <submittedName>
        <fullName evidence="10">MFS transporter</fullName>
    </submittedName>
</protein>
<evidence type="ECO:0000256" key="4">
    <source>
        <dbReference type="ARBA" id="ARBA00022475"/>
    </source>
</evidence>
<keyword evidence="5 8" id="KW-0812">Transmembrane</keyword>
<evidence type="ECO:0000313" key="10">
    <source>
        <dbReference type="EMBL" id="UTI65396.1"/>
    </source>
</evidence>
<keyword evidence="4" id="KW-1003">Cell membrane</keyword>
<feature type="transmembrane region" description="Helical" evidence="8">
    <location>
        <begin position="273"/>
        <end position="297"/>
    </location>
</feature>
<dbReference type="InterPro" id="IPR020846">
    <property type="entry name" value="MFS_dom"/>
</dbReference>